<comment type="subcellular location">
    <subcellularLocation>
        <location evidence="1 8">Cell outer membrane</location>
        <topology evidence="1 8">Multi-pass membrane protein</topology>
    </subcellularLocation>
</comment>
<evidence type="ECO:0000256" key="2">
    <source>
        <dbReference type="ARBA" id="ARBA00022448"/>
    </source>
</evidence>
<dbReference type="PROSITE" id="PS52016">
    <property type="entry name" value="TONB_DEPENDENT_REC_3"/>
    <property type="match status" value="1"/>
</dbReference>
<evidence type="ECO:0000256" key="1">
    <source>
        <dbReference type="ARBA" id="ARBA00004571"/>
    </source>
</evidence>
<dbReference type="EMBL" id="JAIRBC010000006">
    <property type="protein sequence ID" value="MCG2460131.1"/>
    <property type="molecule type" value="Genomic_DNA"/>
</dbReference>
<dbReference type="SUPFAM" id="SSF49464">
    <property type="entry name" value="Carboxypeptidase regulatory domain-like"/>
    <property type="match status" value="1"/>
</dbReference>
<evidence type="ECO:0000256" key="5">
    <source>
        <dbReference type="ARBA" id="ARBA00022729"/>
    </source>
</evidence>
<dbReference type="Proteomes" id="UP001200642">
    <property type="component" value="Unassembled WGS sequence"/>
</dbReference>
<keyword evidence="4 8" id="KW-0812">Transmembrane</keyword>
<gene>
    <name evidence="11" type="ORF">K8352_05185</name>
</gene>
<dbReference type="Pfam" id="PF07715">
    <property type="entry name" value="Plug"/>
    <property type="match status" value="1"/>
</dbReference>
<evidence type="ECO:0000313" key="12">
    <source>
        <dbReference type="Proteomes" id="UP001200642"/>
    </source>
</evidence>
<name>A0AAE3EUY4_9FLAO</name>
<dbReference type="PANTHER" id="PTHR30069">
    <property type="entry name" value="TONB-DEPENDENT OUTER MEMBRANE RECEPTOR"/>
    <property type="match status" value="1"/>
</dbReference>
<dbReference type="InterPro" id="IPR036942">
    <property type="entry name" value="Beta-barrel_TonB_sf"/>
</dbReference>
<dbReference type="SUPFAM" id="SSF56935">
    <property type="entry name" value="Porins"/>
    <property type="match status" value="1"/>
</dbReference>
<keyword evidence="7 8" id="KW-0998">Cell outer membrane</keyword>
<evidence type="ECO:0000256" key="4">
    <source>
        <dbReference type="ARBA" id="ARBA00022692"/>
    </source>
</evidence>
<comment type="similarity">
    <text evidence="8">Belongs to the TonB-dependent receptor family.</text>
</comment>
<protein>
    <submittedName>
        <fullName evidence="11">TonB-dependent receptor</fullName>
    </submittedName>
</protein>
<dbReference type="InterPro" id="IPR039426">
    <property type="entry name" value="TonB-dep_rcpt-like"/>
</dbReference>
<evidence type="ECO:0000313" key="11">
    <source>
        <dbReference type="EMBL" id="MCG2460131.1"/>
    </source>
</evidence>
<accession>A0AAE3EUY4</accession>
<evidence type="ECO:0000259" key="10">
    <source>
        <dbReference type="Pfam" id="PF07715"/>
    </source>
</evidence>
<keyword evidence="2 8" id="KW-0813">Transport</keyword>
<evidence type="ECO:0000256" key="3">
    <source>
        <dbReference type="ARBA" id="ARBA00022452"/>
    </source>
</evidence>
<reference evidence="11" key="1">
    <citation type="submission" date="2023-02" db="EMBL/GenBank/DDBJ databases">
        <title>Genome of Flavobacteriaceae gen. nov. sp. strain F89.</title>
        <authorList>
            <person name="Wang Y."/>
        </authorList>
    </citation>
    <scope>NUCLEOTIDE SEQUENCE</scope>
    <source>
        <strain evidence="11">F89</strain>
    </source>
</reference>
<evidence type="ECO:0000256" key="8">
    <source>
        <dbReference type="PROSITE-ProRule" id="PRU01360"/>
    </source>
</evidence>
<dbReference type="Gene3D" id="2.170.130.10">
    <property type="entry name" value="TonB-dependent receptor, plug domain"/>
    <property type="match status" value="1"/>
</dbReference>
<dbReference type="GO" id="GO:0015344">
    <property type="term" value="F:siderophore uptake transmembrane transporter activity"/>
    <property type="evidence" value="ECO:0007669"/>
    <property type="project" value="TreeGrafter"/>
</dbReference>
<dbReference type="RefSeq" id="WP_317901275.1">
    <property type="nucleotide sequence ID" value="NZ_JAIRBC010000006.1"/>
</dbReference>
<keyword evidence="5 9" id="KW-0732">Signal</keyword>
<keyword evidence="12" id="KW-1185">Reference proteome</keyword>
<proteinExistence type="inferred from homology"/>
<keyword evidence="6 8" id="KW-0472">Membrane</keyword>
<dbReference type="InterPro" id="IPR037066">
    <property type="entry name" value="Plug_dom_sf"/>
</dbReference>
<dbReference type="Pfam" id="PF13715">
    <property type="entry name" value="CarbopepD_reg_2"/>
    <property type="match status" value="1"/>
</dbReference>
<keyword evidence="11" id="KW-0675">Receptor</keyword>
<keyword evidence="3 8" id="KW-1134">Transmembrane beta strand</keyword>
<evidence type="ECO:0000256" key="9">
    <source>
        <dbReference type="SAM" id="SignalP"/>
    </source>
</evidence>
<dbReference type="Gene3D" id="2.40.170.20">
    <property type="entry name" value="TonB-dependent receptor, beta-barrel domain"/>
    <property type="match status" value="1"/>
</dbReference>
<comment type="caution">
    <text evidence="11">The sequence shown here is derived from an EMBL/GenBank/DDBJ whole genome shotgun (WGS) entry which is preliminary data.</text>
</comment>
<dbReference type="GO" id="GO:0009279">
    <property type="term" value="C:cell outer membrane"/>
    <property type="evidence" value="ECO:0007669"/>
    <property type="project" value="UniProtKB-SubCell"/>
</dbReference>
<dbReference type="GO" id="GO:0044718">
    <property type="term" value="P:siderophore transmembrane transport"/>
    <property type="evidence" value="ECO:0007669"/>
    <property type="project" value="TreeGrafter"/>
</dbReference>
<dbReference type="Gene3D" id="2.60.40.1120">
    <property type="entry name" value="Carboxypeptidase-like, regulatory domain"/>
    <property type="match status" value="1"/>
</dbReference>
<evidence type="ECO:0000256" key="6">
    <source>
        <dbReference type="ARBA" id="ARBA00023136"/>
    </source>
</evidence>
<feature type="signal peptide" evidence="9">
    <location>
        <begin position="1"/>
        <end position="19"/>
    </location>
</feature>
<dbReference type="AlphaFoldDB" id="A0AAE3EUY4"/>
<evidence type="ECO:0000256" key="7">
    <source>
        <dbReference type="ARBA" id="ARBA00023237"/>
    </source>
</evidence>
<organism evidence="11 12">
    <name type="scientific">Cerina litoralis</name>
    <dbReference type="NCBI Taxonomy" id="2874477"/>
    <lineage>
        <taxon>Bacteria</taxon>
        <taxon>Pseudomonadati</taxon>
        <taxon>Bacteroidota</taxon>
        <taxon>Flavobacteriia</taxon>
        <taxon>Flavobacteriales</taxon>
        <taxon>Flavobacteriaceae</taxon>
        <taxon>Cerina</taxon>
    </lineage>
</organism>
<feature type="chain" id="PRO_5042236708" evidence="9">
    <location>
        <begin position="20"/>
        <end position="904"/>
    </location>
</feature>
<sequence>MNKMYFFLAALFFTAVSFSQGTITGTVVDAEAGGPLPGANVLVQGTSNGVATDFDGNFTIEVWQNSGTLVVSYLGFIVKNVKFSGPGNVGSISLEPNAEALEGVVIVGSGVIDLAKERETPVAVSTITAKQIQEKIGNQEFPEILNSTPSVYATKEGGGYGDSRINVRGFDQRNIAIIVNGQPVNDMENGWVYWSNWQGLSDVASGIQIQRGLGASKLAVPSVGGTINIVTKSTDKLEGGFVGGIVGNDAYIKTVAAYDTGLSDNGWAASVLLGRWSGDGYADGTKGEGYSYLFSLGYKPSDSHAFNFTFTGAAQWHNQRSQNLSIRDYLNFGGDDFRRFNADWGNLNGEEYSFRRNFYNKPIGTLNWDWNINDNLSLSTAIYGSWGRGGGTGSRGRNFGIYPFRKDLTQAIDDGDLPYRTSNGLIDFDAVVANNKAGTPYTGGNSNYTGDIIGSNGYNQDGVNSNIAIRRSSMNSHNWFGAISNLKYELGDWTLGGGLDLRGYKGYHYRVLNDLLGLDAYYSTGNKNLDTGVIQTETIEATPFKDMGMGGAKIDYYNIGEVNWLGVNGIAEYRRDNLSGVLQAGLSDQSYRRIDYFDQPQNVTSDKAHKKGGYVKGGGNYNLDERQNVFFNIGYISRQPIFDAIYPNFANDVNDNAENENIFSVELGYGFRSAFINAHVNLYSTSWGNRFISRGVDLGAGVEGTANYSGIEQLHNGIEIELTSRPIQDLRLNGMLSVGDWKYKDNIEASVFDDNQNLVGTSTLYLEDVKVGDAAQLTANLGADYTVIENLSVNANWRYVGNLYADFDIANDDNFLTPNNPGALKLPNYNLFDLGAGYNLGFKNTTNLDFRLNVNNVFNTKYIAESNTNIHAATDSVLYDGIDDQNEVWFGFGTTWNLGIRYNF</sequence>
<dbReference type="InterPro" id="IPR008969">
    <property type="entry name" value="CarboxyPept-like_regulatory"/>
</dbReference>
<feature type="domain" description="TonB-dependent receptor plug" evidence="10">
    <location>
        <begin position="117"/>
        <end position="217"/>
    </location>
</feature>
<dbReference type="PANTHER" id="PTHR30069:SF29">
    <property type="entry name" value="HEMOGLOBIN AND HEMOGLOBIN-HAPTOGLOBIN-BINDING PROTEIN 1-RELATED"/>
    <property type="match status" value="1"/>
</dbReference>
<dbReference type="InterPro" id="IPR012910">
    <property type="entry name" value="Plug_dom"/>
</dbReference>